<feature type="region of interest" description="Disordered" evidence="2">
    <location>
        <begin position="186"/>
        <end position="235"/>
    </location>
</feature>
<dbReference type="AlphaFoldDB" id="A0A5J4ZGV9"/>
<feature type="domain" description="HMA" evidence="3">
    <location>
        <begin position="25"/>
        <end position="96"/>
    </location>
</feature>
<dbReference type="PANTHER" id="PTHR46413">
    <property type="entry name" value="HEAVY METAL-ASSOCIATED ISOPRENYLATED PLANT PROTEIN 6"/>
    <property type="match status" value="1"/>
</dbReference>
<dbReference type="PROSITE" id="PS50846">
    <property type="entry name" value="HMA_2"/>
    <property type="match status" value="2"/>
</dbReference>
<dbReference type="OrthoDB" id="773760at2759"/>
<evidence type="ECO:0000313" key="4">
    <source>
        <dbReference type="EMBL" id="KAA8516571.1"/>
    </source>
</evidence>
<gene>
    <name evidence="4" type="ORF">F0562_016923</name>
</gene>
<dbReference type="EMBL" id="CM018051">
    <property type="protein sequence ID" value="KAA8516571.1"/>
    <property type="molecule type" value="Genomic_DNA"/>
</dbReference>
<feature type="compositionally biased region" description="Basic and acidic residues" evidence="2">
    <location>
        <begin position="186"/>
        <end position="222"/>
    </location>
</feature>
<dbReference type="InterPro" id="IPR036163">
    <property type="entry name" value="HMA_dom_sf"/>
</dbReference>
<evidence type="ECO:0000256" key="2">
    <source>
        <dbReference type="SAM" id="MobiDB-lite"/>
    </source>
</evidence>
<proteinExistence type="predicted"/>
<feature type="region of interest" description="Disordered" evidence="2">
    <location>
        <begin position="1"/>
        <end position="24"/>
    </location>
</feature>
<evidence type="ECO:0000259" key="3">
    <source>
        <dbReference type="PROSITE" id="PS50846"/>
    </source>
</evidence>
<dbReference type="SUPFAM" id="SSF55008">
    <property type="entry name" value="HMA, heavy metal-associated domain"/>
    <property type="match status" value="2"/>
</dbReference>
<dbReference type="GO" id="GO:0046872">
    <property type="term" value="F:metal ion binding"/>
    <property type="evidence" value="ECO:0007669"/>
    <property type="project" value="InterPro"/>
</dbReference>
<dbReference type="Pfam" id="PF00403">
    <property type="entry name" value="HMA"/>
    <property type="match status" value="2"/>
</dbReference>
<dbReference type="InterPro" id="IPR006121">
    <property type="entry name" value="HMA_dom"/>
</dbReference>
<organism evidence="4 5">
    <name type="scientific">Nyssa sinensis</name>
    <dbReference type="NCBI Taxonomy" id="561372"/>
    <lineage>
        <taxon>Eukaryota</taxon>
        <taxon>Viridiplantae</taxon>
        <taxon>Streptophyta</taxon>
        <taxon>Embryophyta</taxon>
        <taxon>Tracheophyta</taxon>
        <taxon>Spermatophyta</taxon>
        <taxon>Magnoliopsida</taxon>
        <taxon>eudicotyledons</taxon>
        <taxon>Gunneridae</taxon>
        <taxon>Pentapetalae</taxon>
        <taxon>asterids</taxon>
        <taxon>Cornales</taxon>
        <taxon>Nyssaceae</taxon>
        <taxon>Nyssa</taxon>
    </lineage>
</organism>
<keyword evidence="5" id="KW-1185">Reference proteome</keyword>
<dbReference type="GO" id="GO:0016020">
    <property type="term" value="C:membrane"/>
    <property type="evidence" value="ECO:0007669"/>
    <property type="project" value="UniProtKB-SubCell"/>
</dbReference>
<dbReference type="PANTHER" id="PTHR46413:SF1">
    <property type="entry name" value="HEAVY METAL-ASSOCIATED ISOPRENYLATED PLANT PROTEIN 6"/>
    <property type="match status" value="1"/>
</dbReference>
<name>A0A5J4ZGV9_9ASTE</name>
<dbReference type="InterPro" id="IPR044594">
    <property type="entry name" value="HIPP01/3/5/6"/>
</dbReference>
<evidence type="ECO:0000256" key="1">
    <source>
        <dbReference type="ARBA" id="ARBA00004170"/>
    </source>
</evidence>
<protein>
    <recommendedName>
        <fullName evidence="3">HMA domain-containing protein</fullName>
    </recommendedName>
</protein>
<accession>A0A5J4ZGV9</accession>
<dbReference type="CDD" id="cd00371">
    <property type="entry name" value="HMA"/>
    <property type="match status" value="1"/>
</dbReference>
<dbReference type="Proteomes" id="UP000325577">
    <property type="component" value="Linkage Group LG8"/>
</dbReference>
<reference evidence="4 5" key="1">
    <citation type="submission" date="2019-09" db="EMBL/GenBank/DDBJ databases">
        <title>A chromosome-level genome assembly of the Chinese tupelo Nyssa sinensis.</title>
        <authorList>
            <person name="Yang X."/>
            <person name="Kang M."/>
            <person name="Yang Y."/>
            <person name="Xiong H."/>
            <person name="Wang M."/>
            <person name="Zhang Z."/>
            <person name="Wang Z."/>
            <person name="Wu H."/>
            <person name="Ma T."/>
            <person name="Liu J."/>
            <person name="Xi Z."/>
        </authorList>
    </citation>
    <scope>NUCLEOTIDE SEQUENCE [LARGE SCALE GENOMIC DNA]</scope>
    <source>
        <strain evidence="4">J267</strain>
        <tissue evidence="4">Leaf</tissue>
    </source>
</reference>
<sequence>MGEKDAAKSEGEKKGDAGGKKDDGPIVVVLKFDMHCEGCAKKLKKVIGHFDGVEDVKADSATNKLTVTGKVDPARLRERVEEKIKKKVELVSPQPKKDGGGGDKKSDDKKAEDKKPKEPQVSTVVLKIQLHCDGCAKKIKRIIIKIDGVESVTVDEKKDLVTVKGTMDAKVLAPFLKEKLRRNVEVVPPAKKDDGGGEKKEKEGGGEKKEKGGDGEKKDSEAKASSSGGDGSKSVEVNKMEYHGYHPQYSYYSVPAYNQGHVTEYYGHTPMYAPPYAQPYYQNNAVEYSHAPPPPPYLPAPQPWHAPQMFSDENPNACSVM</sequence>
<feature type="region of interest" description="Disordered" evidence="2">
    <location>
        <begin position="85"/>
        <end position="120"/>
    </location>
</feature>
<feature type="domain" description="HMA" evidence="3">
    <location>
        <begin position="121"/>
        <end position="188"/>
    </location>
</feature>
<dbReference type="Gene3D" id="3.30.70.100">
    <property type="match status" value="2"/>
</dbReference>
<feature type="compositionally biased region" description="Basic and acidic residues" evidence="2">
    <location>
        <begin position="85"/>
        <end position="118"/>
    </location>
</feature>
<dbReference type="GO" id="GO:0009626">
    <property type="term" value="P:plant-type hypersensitive response"/>
    <property type="evidence" value="ECO:0007669"/>
    <property type="project" value="UniProtKB-KW"/>
</dbReference>
<evidence type="ECO:0000313" key="5">
    <source>
        <dbReference type="Proteomes" id="UP000325577"/>
    </source>
</evidence>
<comment type="subcellular location">
    <subcellularLocation>
        <location evidence="1">Membrane</location>
        <topology evidence="1">Peripheral membrane protein</topology>
    </subcellularLocation>
</comment>